<protein>
    <submittedName>
        <fullName evidence="1">Uncharacterized protein</fullName>
    </submittedName>
</protein>
<sequence>MGRGHFHLIKCNKHGDESCDVMETTDNKTYYVRRHANRDECGGRDDLDKVTHKYYWEKCLKFEDPCRPSLQKQFERCNYFCSHTSHEKTKDECDEANKSYCLERLWHSPVTKQKSNSTNTTVMNKKLSSKKVLNKYKFLLFTNIYQKEFSLSMLA</sequence>
<proteinExistence type="predicted"/>
<reference evidence="1 2" key="1">
    <citation type="journal article" date="2013" name="Curr. Biol.">
        <title>The Genome of the Foraminiferan Reticulomyxa filosa.</title>
        <authorList>
            <person name="Glockner G."/>
            <person name="Hulsmann N."/>
            <person name="Schleicher M."/>
            <person name="Noegel A.A."/>
            <person name="Eichinger L."/>
            <person name="Gallinger C."/>
            <person name="Pawlowski J."/>
            <person name="Sierra R."/>
            <person name="Euteneuer U."/>
            <person name="Pillet L."/>
            <person name="Moustafa A."/>
            <person name="Platzer M."/>
            <person name="Groth M."/>
            <person name="Szafranski K."/>
            <person name="Schliwa M."/>
        </authorList>
    </citation>
    <scope>NUCLEOTIDE SEQUENCE [LARGE SCALE GENOMIC DNA]</scope>
</reference>
<gene>
    <name evidence="1" type="ORF">RFI_21946</name>
</gene>
<evidence type="ECO:0000313" key="2">
    <source>
        <dbReference type="Proteomes" id="UP000023152"/>
    </source>
</evidence>
<evidence type="ECO:0000313" key="1">
    <source>
        <dbReference type="EMBL" id="ETO15419.1"/>
    </source>
</evidence>
<dbReference type="EMBL" id="ASPP01019156">
    <property type="protein sequence ID" value="ETO15419.1"/>
    <property type="molecule type" value="Genomic_DNA"/>
</dbReference>
<keyword evidence="2" id="KW-1185">Reference proteome</keyword>
<name>X6MNL4_RETFI</name>
<dbReference type="AlphaFoldDB" id="X6MNL4"/>
<comment type="caution">
    <text evidence="1">The sequence shown here is derived from an EMBL/GenBank/DDBJ whole genome shotgun (WGS) entry which is preliminary data.</text>
</comment>
<accession>X6MNL4</accession>
<dbReference type="Proteomes" id="UP000023152">
    <property type="component" value="Unassembled WGS sequence"/>
</dbReference>
<organism evidence="1 2">
    <name type="scientific">Reticulomyxa filosa</name>
    <dbReference type="NCBI Taxonomy" id="46433"/>
    <lineage>
        <taxon>Eukaryota</taxon>
        <taxon>Sar</taxon>
        <taxon>Rhizaria</taxon>
        <taxon>Retaria</taxon>
        <taxon>Foraminifera</taxon>
        <taxon>Monothalamids</taxon>
        <taxon>Reticulomyxidae</taxon>
        <taxon>Reticulomyxa</taxon>
    </lineage>
</organism>